<dbReference type="SMART" id="SM00028">
    <property type="entry name" value="TPR"/>
    <property type="match status" value="8"/>
</dbReference>
<feature type="repeat" description="TPR" evidence="3">
    <location>
        <begin position="144"/>
        <end position="177"/>
    </location>
</feature>
<dbReference type="InterPro" id="IPR011990">
    <property type="entry name" value="TPR-like_helical_dom_sf"/>
</dbReference>
<dbReference type="RefSeq" id="WP_345294040.1">
    <property type="nucleotide sequence ID" value="NZ_BAABJY010000001.1"/>
</dbReference>
<protein>
    <submittedName>
        <fullName evidence="5">2OG-Fe(II) oxygenase</fullName>
    </submittedName>
</protein>
<dbReference type="InterPro" id="IPR019734">
    <property type="entry name" value="TPR_rpt"/>
</dbReference>
<keyword evidence="6" id="KW-1185">Reference proteome</keyword>
<dbReference type="SUPFAM" id="SSF48452">
    <property type="entry name" value="TPR-like"/>
    <property type="match status" value="2"/>
</dbReference>
<gene>
    <name evidence="5" type="ORF">GCM10023332_06340</name>
</gene>
<dbReference type="PROSITE" id="PS50005">
    <property type="entry name" value="TPR"/>
    <property type="match status" value="2"/>
</dbReference>
<accession>A0ABP9DWM3</accession>
<evidence type="ECO:0000259" key="4">
    <source>
        <dbReference type="Pfam" id="PF23914"/>
    </source>
</evidence>
<evidence type="ECO:0000313" key="6">
    <source>
        <dbReference type="Proteomes" id="UP001501323"/>
    </source>
</evidence>
<keyword evidence="2 3" id="KW-0802">TPR repeat</keyword>
<evidence type="ECO:0000256" key="3">
    <source>
        <dbReference type="PROSITE-ProRule" id="PRU00339"/>
    </source>
</evidence>
<reference evidence="6" key="1">
    <citation type="journal article" date="2019" name="Int. J. Syst. Evol. Microbiol.">
        <title>The Global Catalogue of Microorganisms (GCM) 10K type strain sequencing project: providing services to taxonomists for standard genome sequencing and annotation.</title>
        <authorList>
            <consortium name="The Broad Institute Genomics Platform"/>
            <consortium name="The Broad Institute Genome Sequencing Center for Infectious Disease"/>
            <person name="Wu L."/>
            <person name="Ma J."/>
        </authorList>
    </citation>
    <scope>NUCLEOTIDE SEQUENCE [LARGE SCALE GENOMIC DNA]</scope>
    <source>
        <strain evidence="6">JCM 18392</strain>
    </source>
</reference>
<dbReference type="PANTHER" id="PTHR44186">
    <property type="match status" value="1"/>
</dbReference>
<evidence type="ECO:0000256" key="1">
    <source>
        <dbReference type="ARBA" id="ARBA00022737"/>
    </source>
</evidence>
<organism evidence="5 6">
    <name type="scientific">Luteimonas vadosa</name>
    <dbReference type="NCBI Taxonomy" id="1165507"/>
    <lineage>
        <taxon>Bacteria</taxon>
        <taxon>Pseudomonadati</taxon>
        <taxon>Pseudomonadota</taxon>
        <taxon>Gammaproteobacteria</taxon>
        <taxon>Lysobacterales</taxon>
        <taxon>Lysobacteraceae</taxon>
        <taxon>Luteimonas</taxon>
    </lineage>
</organism>
<dbReference type="Pfam" id="PF13759">
    <property type="entry name" value="2OG-FeII_Oxy_5"/>
    <property type="match status" value="1"/>
</dbReference>
<evidence type="ECO:0000256" key="2">
    <source>
        <dbReference type="ARBA" id="ARBA00022803"/>
    </source>
</evidence>
<evidence type="ECO:0000313" key="5">
    <source>
        <dbReference type="EMBL" id="GAA4857353.1"/>
    </source>
</evidence>
<dbReference type="Gene3D" id="2.60.120.620">
    <property type="entry name" value="q2cbj1_9rhob like domain"/>
    <property type="match status" value="1"/>
</dbReference>
<proteinExistence type="predicted"/>
<name>A0ABP9DWM3_9GAMM</name>
<dbReference type="Gene3D" id="1.25.40.10">
    <property type="entry name" value="Tetratricopeptide repeat domain"/>
    <property type="match status" value="3"/>
</dbReference>
<feature type="domain" description="Cytochrome c-type biogenesis protein H TPR" evidence="4">
    <location>
        <begin position="35"/>
        <end position="140"/>
    </location>
</feature>
<dbReference type="PANTHER" id="PTHR44186:SF1">
    <property type="entry name" value="BARDET-BIEDL SYNDROME 4 PROTEIN"/>
    <property type="match status" value="1"/>
</dbReference>
<dbReference type="EMBL" id="BAABJY010000001">
    <property type="protein sequence ID" value="GAA4857353.1"/>
    <property type="molecule type" value="Genomic_DNA"/>
</dbReference>
<dbReference type="InterPro" id="IPR056413">
    <property type="entry name" value="TPR_CcmH_CycH"/>
</dbReference>
<dbReference type="Pfam" id="PF00515">
    <property type="entry name" value="TPR_1"/>
    <property type="match status" value="1"/>
</dbReference>
<sequence>MSAPPRELVAQVQRAIQALQGGHAAAAEAACTQLLARFPDSIDGWRLLGHARLAQDDAATAAEALARAEALSPGDPRTVFALGTALLQSGEAGRAFEPLQQAMRAMPDEPLAAFRYGTCAYALQRFEAAKAGFEAATRLQPAWPEAWNNLAATLGRLEDHDAAIAAARRALQLRPDANALEALAVLLVNRFDAPSLQEGLQLIAHALRLAPRMAKAHLTAALLLRKTGDLRQAEHHARQARELAPADVETAEILGELQLLQGKADAAIQTYEQASAEGVESPILARQLGIALLQDGQPEAAVAQLDADLRKRPGDQRTIAHLGAALEVLGRHDEAERLLGMHRHVRSVRILPPEGFDDDAAFRAALADDIRRHSRQRWEPAGLAARNAYLSGDLLADRTPAIVGFEQRLREAIDAYIAACEPDADDAMLSAIPRRYRLHVWATQADARGFIDTHIHEESWLSGAYYVELPASIRDDDPAHAGWIEFGRPPLALSPVPDTALRLTCPTPGTLLLFPSYLFHRTLPFPGDGERISISFDLAAI</sequence>
<feature type="repeat" description="TPR" evidence="3">
    <location>
        <begin position="76"/>
        <end position="109"/>
    </location>
</feature>
<dbReference type="InterPro" id="IPR012668">
    <property type="entry name" value="CHP02466"/>
</dbReference>
<dbReference type="Proteomes" id="UP001501323">
    <property type="component" value="Unassembled WGS sequence"/>
</dbReference>
<dbReference type="Pfam" id="PF23914">
    <property type="entry name" value="TPR_CcmH_CycH"/>
    <property type="match status" value="1"/>
</dbReference>
<keyword evidence="1" id="KW-0677">Repeat</keyword>
<dbReference type="Pfam" id="PF13432">
    <property type="entry name" value="TPR_16"/>
    <property type="match status" value="1"/>
</dbReference>
<comment type="caution">
    <text evidence="5">The sequence shown here is derived from an EMBL/GenBank/DDBJ whole genome shotgun (WGS) entry which is preliminary data.</text>
</comment>